<proteinExistence type="predicted"/>
<accession>A0AAJ3TPJ8</accession>
<organism evidence="1 2">
    <name type="scientific">Elizabethkingia ursingii</name>
    <dbReference type="NCBI Taxonomy" id="1756150"/>
    <lineage>
        <taxon>Bacteria</taxon>
        <taxon>Pseudomonadati</taxon>
        <taxon>Bacteroidota</taxon>
        <taxon>Flavobacteriia</taxon>
        <taxon>Flavobacteriales</taxon>
        <taxon>Weeksellaceae</taxon>
        <taxon>Elizabethkingia</taxon>
    </lineage>
</organism>
<dbReference type="AlphaFoldDB" id="A0AAJ3TPJ8"/>
<dbReference type="EMBL" id="MAIC01000014">
    <property type="protein sequence ID" value="OPB75449.1"/>
    <property type="molecule type" value="Genomic_DNA"/>
</dbReference>
<dbReference type="KEGG" id="ego:BBD34_14200"/>
<evidence type="ECO:0000313" key="2">
    <source>
        <dbReference type="Proteomes" id="UP000190816"/>
    </source>
</evidence>
<dbReference type="RefSeq" id="WP_078404004.1">
    <property type="nucleotide sequence ID" value="NZ_CP016377.1"/>
</dbReference>
<sequence length="243" mass="26684">MKNNFLIIAAIILIGFVPQLQGQSKRIFSGNFSSEGDVTAKGIMTMELTQSGAKIEGVSNYKTNDGMLSTGMLSVNGYTKDNIGYIRFRDQRGSSVADGSITYQDASTLYFKQTTTLSTLPMVSYLYKVGTNNSNMSVEAVANYSGKYSNEGDTTANGIIYFEISQKGTKVEGIANYKTFDQQLNTGILSVNGYMKEGVAYIRFRDQKGVVIADGALSTDKENIIFRQTTLSNLLPHYAVLYR</sequence>
<gene>
    <name evidence="1" type="ORF">BAY32_07950</name>
</gene>
<dbReference type="Proteomes" id="UP000190816">
    <property type="component" value="Unassembled WGS sequence"/>
</dbReference>
<evidence type="ECO:0000313" key="1">
    <source>
        <dbReference type="EMBL" id="OPB75449.1"/>
    </source>
</evidence>
<reference evidence="1 2" key="1">
    <citation type="submission" date="2016-06" db="EMBL/GenBank/DDBJ databases">
        <authorList>
            <person name="Nicholson A.C."/>
        </authorList>
    </citation>
    <scope>NUCLEOTIDE SEQUENCE [LARGE SCALE GENOMIC DNA]</scope>
    <source>
        <strain evidence="1 2">G4123</strain>
    </source>
</reference>
<protein>
    <submittedName>
        <fullName evidence="1">Uncharacterized protein</fullName>
    </submittedName>
</protein>
<name>A0AAJ3TPJ8_9FLAO</name>
<comment type="caution">
    <text evidence="1">The sequence shown here is derived from an EMBL/GenBank/DDBJ whole genome shotgun (WGS) entry which is preliminary data.</text>
</comment>